<name>A0A2H0EDI0_9BACT</name>
<dbReference type="Proteomes" id="UP000229241">
    <property type="component" value="Unassembled WGS sequence"/>
</dbReference>
<dbReference type="InterPro" id="IPR002109">
    <property type="entry name" value="Glutaredoxin"/>
</dbReference>
<protein>
    <submittedName>
        <fullName evidence="2">NrdH-redoxin</fullName>
    </submittedName>
</protein>
<accession>A0A2H0EDI0</accession>
<comment type="caution">
    <text evidence="2">The sequence shown here is derived from an EMBL/GenBank/DDBJ whole genome shotgun (WGS) entry which is preliminary data.</text>
</comment>
<organism evidence="2 3">
    <name type="scientific">Candidatus Wolfebacteria bacterium CG18_big_fil_WC_8_21_14_2_50_39_7</name>
    <dbReference type="NCBI Taxonomy" id="1975071"/>
    <lineage>
        <taxon>Bacteria</taxon>
        <taxon>Candidatus Wolfeibacteriota</taxon>
    </lineage>
</organism>
<dbReference type="InterPro" id="IPR036249">
    <property type="entry name" value="Thioredoxin-like_sf"/>
</dbReference>
<proteinExistence type="predicted"/>
<dbReference type="PROSITE" id="PS00195">
    <property type="entry name" value="GLUTAREDOXIN_1"/>
    <property type="match status" value="1"/>
</dbReference>
<dbReference type="SUPFAM" id="SSF52833">
    <property type="entry name" value="Thioredoxin-like"/>
    <property type="match status" value="1"/>
</dbReference>
<evidence type="ECO:0000313" key="3">
    <source>
        <dbReference type="Proteomes" id="UP000229241"/>
    </source>
</evidence>
<evidence type="ECO:0000259" key="1">
    <source>
        <dbReference type="Pfam" id="PF00462"/>
    </source>
</evidence>
<gene>
    <name evidence="2" type="ORF">COW77_02885</name>
</gene>
<dbReference type="Gene3D" id="3.40.30.10">
    <property type="entry name" value="Glutaredoxin"/>
    <property type="match status" value="1"/>
</dbReference>
<feature type="domain" description="Glutaredoxin" evidence="1">
    <location>
        <begin position="2"/>
        <end position="22"/>
    </location>
</feature>
<sequence>MIKIYTTSTCPYCEMVKEYLKER</sequence>
<dbReference type="InterPro" id="IPR011767">
    <property type="entry name" value="GLR_AS"/>
</dbReference>
<dbReference type="EMBL" id="PCTX01000088">
    <property type="protein sequence ID" value="PIP91919.1"/>
    <property type="molecule type" value="Genomic_DNA"/>
</dbReference>
<dbReference type="AlphaFoldDB" id="A0A2H0EDI0"/>
<dbReference type="Pfam" id="PF00462">
    <property type="entry name" value="Glutaredoxin"/>
    <property type="match status" value="1"/>
</dbReference>
<evidence type="ECO:0000313" key="2">
    <source>
        <dbReference type="EMBL" id="PIP91919.1"/>
    </source>
</evidence>
<feature type="non-terminal residue" evidence="2">
    <location>
        <position position="23"/>
    </location>
</feature>
<reference evidence="2 3" key="1">
    <citation type="submission" date="2017-09" db="EMBL/GenBank/DDBJ databases">
        <title>Depth-based differentiation of microbial function through sediment-hosted aquifers and enrichment of novel symbionts in the deep terrestrial subsurface.</title>
        <authorList>
            <person name="Probst A.J."/>
            <person name="Ladd B."/>
            <person name="Jarett J.K."/>
            <person name="Geller-Mcgrath D.E."/>
            <person name="Sieber C.M."/>
            <person name="Emerson J.B."/>
            <person name="Anantharaman K."/>
            <person name="Thomas B.C."/>
            <person name="Malmstrom R."/>
            <person name="Stieglmeier M."/>
            <person name="Klingl A."/>
            <person name="Woyke T."/>
            <person name="Ryan C.M."/>
            <person name="Banfield J.F."/>
        </authorList>
    </citation>
    <scope>NUCLEOTIDE SEQUENCE [LARGE SCALE GENOMIC DNA]</scope>
    <source>
        <strain evidence="2">CG18_big_fil_WC_8_21_14_2_50_39_7</strain>
    </source>
</reference>